<evidence type="ECO:0000256" key="4">
    <source>
        <dbReference type="PROSITE-ProRule" id="PRU00175"/>
    </source>
</evidence>
<dbReference type="GeneTree" id="ENSGT00990000204023"/>
<dbReference type="OMA" id="CPVFRAC"/>
<organism evidence="7 8">
    <name type="scientific">Pygocentrus nattereri</name>
    <name type="common">Red-bellied piranha</name>
    <dbReference type="NCBI Taxonomy" id="42514"/>
    <lineage>
        <taxon>Eukaryota</taxon>
        <taxon>Metazoa</taxon>
        <taxon>Chordata</taxon>
        <taxon>Craniata</taxon>
        <taxon>Vertebrata</taxon>
        <taxon>Euteleostomi</taxon>
        <taxon>Actinopterygii</taxon>
        <taxon>Neopterygii</taxon>
        <taxon>Teleostei</taxon>
        <taxon>Ostariophysi</taxon>
        <taxon>Characiformes</taxon>
        <taxon>Characoidei</taxon>
        <taxon>Pygocentrus</taxon>
    </lineage>
</organism>
<dbReference type="GeneID" id="108436239"/>
<evidence type="ECO:0000256" key="1">
    <source>
        <dbReference type="ARBA" id="ARBA00022723"/>
    </source>
</evidence>
<evidence type="ECO:0000256" key="5">
    <source>
        <dbReference type="SAM" id="MobiDB-lite"/>
    </source>
</evidence>
<evidence type="ECO:0000259" key="6">
    <source>
        <dbReference type="PROSITE" id="PS50089"/>
    </source>
</evidence>
<dbReference type="AlphaFoldDB" id="A0A3B4E0E2"/>
<keyword evidence="3" id="KW-0862">Zinc</keyword>
<keyword evidence="1" id="KW-0479">Metal-binding</keyword>
<reference evidence="7 8" key="1">
    <citation type="submission" date="2020-10" db="EMBL/GenBank/DDBJ databases">
        <title>Pygocentrus nattereri (red-bellied piranha) genome, fPygNat1, primary haplotype.</title>
        <authorList>
            <person name="Myers G."/>
            <person name="Meyer A."/>
            <person name="Karagic N."/>
            <person name="Pippel M."/>
            <person name="Winkler S."/>
            <person name="Tracey A."/>
            <person name="Wood J."/>
            <person name="Formenti G."/>
            <person name="Howe K."/>
            <person name="Fedrigo O."/>
            <person name="Jarvis E.D."/>
        </authorList>
    </citation>
    <scope>NUCLEOTIDE SEQUENCE [LARGE SCALE GENOMIC DNA]</scope>
</reference>
<dbReference type="PROSITE" id="PS50089">
    <property type="entry name" value="ZF_RING_2"/>
    <property type="match status" value="1"/>
</dbReference>
<keyword evidence="2 4" id="KW-0863">Zinc-finger</keyword>
<reference evidence="7" key="3">
    <citation type="submission" date="2025-09" db="UniProtKB">
        <authorList>
            <consortium name="Ensembl"/>
        </authorList>
    </citation>
    <scope>IDENTIFICATION</scope>
</reference>
<evidence type="ECO:0000313" key="8">
    <source>
        <dbReference type="Proteomes" id="UP001501920"/>
    </source>
</evidence>
<dbReference type="Ensembl" id="ENSPNAT00000017859.2">
    <property type="protein sequence ID" value="ENSPNAP00000030117.1"/>
    <property type="gene ID" value="ENSPNAG00000016650.2"/>
</dbReference>
<accession>A0A3B4E0E2</accession>
<evidence type="ECO:0000256" key="2">
    <source>
        <dbReference type="ARBA" id="ARBA00022771"/>
    </source>
</evidence>
<sequence length="275" mass="31091">MDKISTVFKKTQNVLREKLRNKRVGHRRDHITDTQQVEEKTGPTSDCLAQNGPGVHSQSPCGHIVTSSSLFNMVNQCLKKKNLDFSCPVCEEEWSWSQIRGQLQLSYAQTVILDTQVNRIIQDLPDVYKKCPVCLSILRRPMDSAGRPCPYSSCVHCPHTHHFCWSCLAPWFFPNAASSGQCSNQYCHVVATLLACETVTDAGSSVLGCPVFRACPQCYTLITPQPDCKFVVCPECFHRFCYICLDSETECVKREDPYQSPACKKPRAERQKFIT</sequence>
<dbReference type="GO" id="GO:0008270">
    <property type="term" value="F:zinc ion binding"/>
    <property type="evidence" value="ECO:0007669"/>
    <property type="project" value="UniProtKB-KW"/>
</dbReference>
<keyword evidence="8" id="KW-1185">Reference proteome</keyword>
<evidence type="ECO:0000256" key="3">
    <source>
        <dbReference type="ARBA" id="ARBA00022833"/>
    </source>
</evidence>
<reference evidence="7" key="2">
    <citation type="submission" date="2025-08" db="UniProtKB">
        <authorList>
            <consortium name="Ensembl"/>
        </authorList>
    </citation>
    <scope>IDENTIFICATION</scope>
</reference>
<dbReference type="InterPro" id="IPR017907">
    <property type="entry name" value="Znf_RING_CS"/>
</dbReference>
<feature type="domain" description="RING-type" evidence="6">
    <location>
        <begin position="131"/>
        <end position="182"/>
    </location>
</feature>
<proteinExistence type="predicted"/>
<dbReference type="RefSeq" id="XP_017568099.1">
    <property type="nucleotide sequence ID" value="XM_017712610.2"/>
</dbReference>
<dbReference type="OrthoDB" id="1431934at2759"/>
<protein>
    <recommendedName>
        <fullName evidence="6">RING-type domain-containing protein</fullName>
    </recommendedName>
</protein>
<dbReference type="PROSITE" id="PS00518">
    <property type="entry name" value="ZF_RING_1"/>
    <property type="match status" value="1"/>
</dbReference>
<dbReference type="SUPFAM" id="SSF57850">
    <property type="entry name" value="RING/U-box"/>
    <property type="match status" value="1"/>
</dbReference>
<dbReference type="InterPro" id="IPR001841">
    <property type="entry name" value="Znf_RING"/>
</dbReference>
<evidence type="ECO:0000313" key="7">
    <source>
        <dbReference type="Ensembl" id="ENSPNAP00000030117.1"/>
    </source>
</evidence>
<dbReference type="Proteomes" id="UP001501920">
    <property type="component" value="Chromosome 2"/>
</dbReference>
<name>A0A3B4E0E2_PYGNA</name>
<feature type="region of interest" description="Disordered" evidence="5">
    <location>
        <begin position="22"/>
        <end position="58"/>
    </location>
</feature>